<comment type="caution">
    <text evidence="1">The sequence shown here is derived from an EMBL/GenBank/DDBJ whole genome shotgun (WGS) entry which is preliminary data.</text>
</comment>
<name>A0ACA9P741_9GLOM</name>
<dbReference type="Proteomes" id="UP000789702">
    <property type="component" value="Unassembled WGS sequence"/>
</dbReference>
<organism evidence="1 2">
    <name type="scientific">Dentiscutata heterogama</name>
    <dbReference type="NCBI Taxonomy" id="1316150"/>
    <lineage>
        <taxon>Eukaryota</taxon>
        <taxon>Fungi</taxon>
        <taxon>Fungi incertae sedis</taxon>
        <taxon>Mucoromycota</taxon>
        <taxon>Glomeromycotina</taxon>
        <taxon>Glomeromycetes</taxon>
        <taxon>Diversisporales</taxon>
        <taxon>Gigasporaceae</taxon>
        <taxon>Dentiscutata</taxon>
    </lineage>
</organism>
<accession>A0ACA9P741</accession>
<feature type="non-terminal residue" evidence="1">
    <location>
        <position position="109"/>
    </location>
</feature>
<dbReference type="EMBL" id="CAJVPU010025170">
    <property type="protein sequence ID" value="CAG8695242.1"/>
    <property type="molecule type" value="Genomic_DNA"/>
</dbReference>
<evidence type="ECO:0000313" key="2">
    <source>
        <dbReference type="Proteomes" id="UP000789702"/>
    </source>
</evidence>
<reference evidence="1" key="1">
    <citation type="submission" date="2021-06" db="EMBL/GenBank/DDBJ databases">
        <authorList>
            <person name="Kallberg Y."/>
            <person name="Tangrot J."/>
            <person name="Rosling A."/>
        </authorList>
    </citation>
    <scope>NUCLEOTIDE SEQUENCE</scope>
    <source>
        <strain evidence="1">IL203A</strain>
    </source>
</reference>
<protein>
    <submittedName>
        <fullName evidence="1">15264_t:CDS:1</fullName>
    </submittedName>
</protein>
<keyword evidence="2" id="KW-1185">Reference proteome</keyword>
<feature type="non-terminal residue" evidence="1">
    <location>
        <position position="1"/>
    </location>
</feature>
<gene>
    <name evidence="1" type="ORF">DHETER_LOCUS11464</name>
</gene>
<proteinExistence type="predicted"/>
<sequence>EPDSQTVTTIDSVFSEAKNVKTSWAVQIEEIEEAKLKNVDHQKQTETCSVNVKTTTSKSNKTASPDTEHVSDKKDQSASDTSPSHEKTPKSTSFTETATTNDKEPKPRQ</sequence>
<evidence type="ECO:0000313" key="1">
    <source>
        <dbReference type="EMBL" id="CAG8695242.1"/>
    </source>
</evidence>